<name>A0ABN7AS46_9HEMI</name>
<reference evidence="1 2" key="1">
    <citation type="submission" date="2023-09" db="EMBL/GenBank/DDBJ databases">
        <title>Nesidiocoris tenuis whole genome shotgun sequence.</title>
        <authorList>
            <person name="Shibata T."/>
            <person name="Shimoda M."/>
            <person name="Kobayashi T."/>
            <person name="Uehara T."/>
        </authorList>
    </citation>
    <scope>NUCLEOTIDE SEQUENCE [LARGE SCALE GENOMIC DNA]</scope>
    <source>
        <strain evidence="1 2">Japan</strain>
    </source>
</reference>
<evidence type="ECO:0008006" key="3">
    <source>
        <dbReference type="Google" id="ProtNLM"/>
    </source>
</evidence>
<proteinExistence type="predicted"/>
<protein>
    <recommendedName>
        <fullName evidence="3">Endonuclease/exonuclease/phosphatase domain-containing protein</fullName>
    </recommendedName>
</protein>
<dbReference type="InterPro" id="IPR036691">
    <property type="entry name" value="Endo/exonu/phosph_ase_sf"/>
</dbReference>
<dbReference type="EMBL" id="AP028913">
    <property type="protein sequence ID" value="BES95037.1"/>
    <property type="molecule type" value="Genomic_DNA"/>
</dbReference>
<sequence length="154" mass="17372">MTTKIKVLQSNMHGSRIADALLVQMVHEKKIDMLILSEQYKDKEESNWYVDNLGTAALWIPLPSTLTVEDHGKGDGLVWVRIGGITYASCYLTPNEPIAQFELKLEALEDIMRGIEQDVLLAGDVNAKAAEWGMGETLTQEGHESWTWRLGWAW</sequence>
<dbReference type="Gene3D" id="3.60.10.10">
    <property type="entry name" value="Endonuclease/exonuclease/phosphatase"/>
    <property type="match status" value="1"/>
</dbReference>
<keyword evidence="2" id="KW-1185">Reference proteome</keyword>
<accession>A0ABN7AS46</accession>
<gene>
    <name evidence="1" type="ORF">NTJ_07846</name>
</gene>
<dbReference type="SUPFAM" id="SSF56219">
    <property type="entry name" value="DNase I-like"/>
    <property type="match status" value="1"/>
</dbReference>
<evidence type="ECO:0000313" key="2">
    <source>
        <dbReference type="Proteomes" id="UP001307889"/>
    </source>
</evidence>
<dbReference type="Proteomes" id="UP001307889">
    <property type="component" value="Chromosome 5"/>
</dbReference>
<evidence type="ECO:0000313" key="1">
    <source>
        <dbReference type="EMBL" id="BES95037.1"/>
    </source>
</evidence>
<organism evidence="1 2">
    <name type="scientific">Nesidiocoris tenuis</name>
    <dbReference type="NCBI Taxonomy" id="355587"/>
    <lineage>
        <taxon>Eukaryota</taxon>
        <taxon>Metazoa</taxon>
        <taxon>Ecdysozoa</taxon>
        <taxon>Arthropoda</taxon>
        <taxon>Hexapoda</taxon>
        <taxon>Insecta</taxon>
        <taxon>Pterygota</taxon>
        <taxon>Neoptera</taxon>
        <taxon>Paraneoptera</taxon>
        <taxon>Hemiptera</taxon>
        <taxon>Heteroptera</taxon>
        <taxon>Panheteroptera</taxon>
        <taxon>Cimicomorpha</taxon>
        <taxon>Miridae</taxon>
        <taxon>Dicyphina</taxon>
        <taxon>Nesidiocoris</taxon>
    </lineage>
</organism>